<reference evidence="3" key="1">
    <citation type="submission" date="2016-10" db="EMBL/GenBank/DDBJ databases">
        <authorList>
            <person name="Varghese N."/>
            <person name="Submissions S."/>
        </authorList>
    </citation>
    <scope>NUCLEOTIDE SEQUENCE [LARGE SCALE GENOMIC DNA]</scope>
    <source>
        <strain evidence="3">CGMCC 1.10789</strain>
    </source>
</reference>
<name>A0A1G9GHY0_9RHOB</name>
<dbReference type="AlphaFoldDB" id="A0A1G9GHY0"/>
<feature type="compositionally biased region" description="Polar residues" evidence="1">
    <location>
        <begin position="14"/>
        <end position="26"/>
    </location>
</feature>
<dbReference type="EMBL" id="FNFV01000007">
    <property type="protein sequence ID" value="SDL00284.1"/>
    <property type="molecule type" value="Genomic_DNA"/>
</dbReference>
<evidence type="ECO:0000313" key="3">
    <source>
        <dbReference type="Proteomes" id="UP000199328"/>
    </source>
</evidence>
<evidence type="ECO:0000313" key="2">
    <source>
        <dbReference type="EMBL" id="SDL00284.1"/>
    </source>
</evidence>
<feature type="compositionally biased region" description="Basic and acidic residues" evidence="1">
    <location>
        <begin position="46"/>
        <end position="55"/>
    </location>
</feature>
<accession>A0A1G9GHY0</accession>
<sequence>MRGQAQGSGHAGSRQLTSRAGNTADSGTARRRSREILTSWPNPLRRPVEAHGHLD</sequence>
<dbReference type="Proteomes" id="UP000199328">
    <property type="component" value="Unassembled WGS sequence"/>
</dbReference>
<protein>
    <submittedName>
        <fullName evidence="2">Uncharacterized protein</fullName>
    </submittedName>
</protein>
<organism evidence="2 3">
    <name type="scientific">Meinhardsimonia xiamenensis</name>
    <dbReference type="NCBI Taxonomy" id="990712"/>
    <lineage>
        <taxon>Bacteria</taxon>
        <taxon>Pseudomonadati</taxon>
        <taxon>Pseudomonadota</taxon>
        <taxon>Alphaproteobacteria</taxon>
        <taxon>Rhodobacterales</taxon>
        <taxon>Paracoccaceae</taxon>
        <taxon>Meinhardsimonia</taxon>
    </lineage>
</organism>
<feature type="region of interest" description="Disordered" evidence="1">
    <location>
        <begin position="1"/>
        <end position="55"/>
    </location>
</feature>
<dbReference type="STRING" id="990712.SAMN05216257_107113"/>
<evidence type="ECO:0000256" key="1">
    <source>
        <dbReference type="SAM" id="MobiDB-lite"/>
    </source>
</evidence>
<proteinExistence type="predicted"/>
<gene>
    <name evidence="2" type="ORF">SAMN05216257_107113</name>
</gene>
<keyword evidence="3" id="KW-1185">Reference proteome</keyword>